<dbReference type="RefSeq" id="WP_208346342.1">
    <property type="nucleotide sequence ID" value="NZ_CAWQFN010000120.1"/>
</dbReference>
<comment type="caution">
    <text evidence="2">The sequence shown here is derived from an EMBL/GenBank/DDBJ whole genome shotgun (WGS) entry which is preliminary data.</text>
</comment>
<reference evidence="3" key="1">
    <citation type="journal article" date="2021" name="Science">
        <title>Hunting the eagle killer: A cyanobacterial neurotoxin causes vacuolar myelinopathy.</title>
        <authorList>
            <person name="Breinlinger S."/>
            <person name="Phillips T.J."/>
            <person name="Haram B.N."/>
            <person name="Mares J."/>
            <person name="Martinez Yerena J.A."/>
            <person name="Hrouzek P."/>
            <person name="Sobotka R."/>
            <person name="Henderson W.M."/>
            <person name="Schmieder P."/>
            <person name="Williams S.M."/>
            <person name="Lauderdale J.D."/>
            <person name="Wilde H.D."/>
            <person name="Gerrin W."/>
            <person name="Kust A."/>
            <person name="Washington J.W."/>
            <person name="Wagner C."/>
            <person name="Geier B."/>
            <person name="Liebeke M."/>
            <person name="Enke H."/>
            <person name="Niedermeyer T.H.J."/>
            <person name="Wilde S.B."/>
        </authorList>
    </citation>
    <scope>NUCLEOTIDE SEQUENCE [LARGE SCALE GENOMIC DNA]</scope>
    <source>
        <strain evidence="3">Thurmond2011</strain>
    </source>
</reference>
<organism evidence="2 3">
    <name type="scientific">Aetokthonos hydrillicola Thurmond2011</name>
    <dbReference type="NCBI Taxonomy" id="2712845"/>
    <lineage>
        <taxon>Bacteria</taxon>
        <taxon>Bacillati</taxon>
        <taxon>Cyanobacteriota</taxon>
        <taxon>Cyanophyceae</taxon>
        <taxon>Nostocales</taxon>
        <taxon>Hapalosiphonaceae</taxon>
        <taxon>Aetokthonos</taxon>
    </lineage>
</organism>
<protein>
    <submittedName>
        <fullName evidence="2">Gamma-glutamylcyclotransferase</fullName>
    </submittedName>
</protein>
<evidence type="ECO:0000313" key="2">
    <source>
        <dbReference type="EMBL" id="MDR9900603.1"/>
    </source>
</evidence>
<dbReference type="EMBL" id="JAALHA020000036">
    <property type="protein sequence ID" value="MDR9900603.1"/>
    <property type="molecule type" value="Genomic_DNA"/>
</dbReference>
<proteinExistence type="predicted"/>
<dbReference type="CDD" id="cd06661">
    <property type="entry name" value="GGCT_like"/>
    <property type="match status" value="1"/>
</dbReference>
<evidence type="ECO:0000259" key="1">
    <source>
        <dbReference type="Pfam" id="PF06094"/>
    </source>
</evidence>
<sequence>MTESQEKASPLLRVFVYGTLKPGEVNYQKYCAGKVVDATPAIALGELFALPMGYQAMTLGNSPVHGYLLTFYDEEIFTQLDDLEDYQPERPESKNLYNRRQIEVYDQQGRSLGWAWAYLISNYSLAQLGGVVQSDGL</sequence>
<dbReference type="AlphaFoldDB" id="A0AAP5ME67"/>
<feature type="domain" description="Gamma-glutamylcyclotransferase AIG2-like" evidence="1">
    <location>
        <begin position="14"/>
        <end position="122"/>
    </location>
</feature>
<dbReference type="SUPFAM" id="SSF110857">
    <property type="entry name" value="Gamma-glutamyl cyclotransferase-like"/>
    <property type="match status" value="1"/>
</dbReference>
<dbReference type="Gene3D" id="3.10.490.10">
    <property type="entry name" value="Gamma-glutamyl cyclotransferase-like"/>
    <property type="match status" value="1"/>
</dbReference>
<evidence type="ECO:0000313" key="3">
    <source>
        <dbReference type="Proteomes" id="UP000667802"/>
    </source>
</evidence>
<name>A0AAP5ME67_9CYAN</name>
<dbReference type="Proteomes" id="UP000667802">
    <property type="component" value="Unassembled WGS sequence"/>
</dbReference>
<dbReference type="InterPro" id="IPR009288">
    <property type="entry name" value="AIG2-like_dom"/>
</dbReference>
<gene>
    <name evidence="2" type="ORF">G7B40_039630</name>
</gene>
<dbReference type="InterPro" id="IPR036568">
    <property type="entry name" value="GGCT-like_sf"/>
</dbReference>
<dbReference type="InterPro" id="IPR013024">
    <property type="entry name" value="GGCT-like"/>
</dbReference>
<keyword evidence="3" id="KW-1185">Reference proteome</keyword>
<dbReference type="Pfam" id="PF06094">
    <property type="entry name" value="GGACT"/>
    <property type="match status" value="1"/>
</dbReference>
<accession>A0AAP5ME67</accession>